<dbReference type="Gene3D" id="2.30.110.10">
    <property type="entry name" value="Electron Transport, Fmn-binding Protein, Chain A"/>
    <property type="match status" value="1"/>
</dbReference>
<feature type="domain" description="Pyridoxine 5'-phosphate oxidase dimerisation C-terminal" evidence="6">
    <location>
        <begin position="172"/>
        <end position="213"/>
    </location>
</feature>
<evidence type="ECO:0000256" key="4">
    <source>
        <dbReference type="ARBA" id="ARBA00023002"/>
    </source>
</evidence>
<comment type="cofactor">
    <cofactor evidence="1">
        <name>FMN</name>
        <dbReference type="ChEBI" id="CHEBI:58210"/>
    </cofactor>
</comment>
<keyword evidence="4 7" id="KW-0560">Oxidoreductase</keyword>
<dbReference type="EC" id="1.4.3.5" evidence="7"/>
<dbReference type="PANTHER" id="PTHR10851">
    <property type="entry name" value="PYRIDOXINE-5-PHOSPHATE OXIDASE"/>
    <property type="match status" value="1"/>
</dbReference>
<dbReference type="PANTHER" id="PTHR10851:SF0">
    <property type="entry name" value="PYRIDOXINE-5'-PHOSPHATE OXIDASE"/>
    <property type="match status" value="1"/>
</dbReference>
<dbReference type="AlphaFoldDB" id="A0A644VQL0"/>
<dbReference type="SUPFAM" id="SSF50475">
    <property type="entry name" value="FMN-binding split barrel"/>
    <property type="match status" value="1"/>
</dbReference>
<feature type="domain" description="Pyridoxamine 5'-phosphate oxidase N-terminal" evidence="5">
    <location>
        <begin position="36"/>
        <end position="154"/>
    </location>
</feature>
<evidence type="ECO:0000259" key="6">
    <source>
        <dbReference type="Pfam" id="PF10590"/>
    </source>
</evidence>
<evidence type="ECO:0000313" key="7">
    <source>
        <dbReference type="EMBL" id="MPL92703.1"/>
    </source>
</evidence>
<evidence type="ECO:0000259" key="5">
    <source>
        <dbReference type="Pfam" id="PF01243"/>
    </source>
</evidence>
<dbReference type="Pfam" id="PF10590">
    <property type="entry name" value="PNP_phzG_C"/>
    <property type="match status" value="1"/>
</dbReference>
<protein>
    <submittedName>
        <fullName evidence="7">Pyridoxine/pyridoxamine 5'-phosphate oxidase</fullName>
        <ecNumber evidence="7">1.4.3.5</ecNumber>
    </submittedName>
</protein>
<evidence type="ECO:0000256" key="2">
    <source>
        <dbReference type="ARBA" id="ARBA00022630"/>
    </source>
</evidence>
<gene>
    <name evidence="7" type="primary">pdxH_7</name>
    <name evidence="7" type="ORF">SDC9_38816</name>
</gene>
<proteinExistence type="inferred from homology"/>
<organism evidence="7">
    <name type="scientific">bioreactor metagenome</name>
    <dbReference type="NCBI Taxonomy" id="1076179"/>
    <lineage>
        <taxon>unclassified sequences</taxon>
        <taxon>metagenomes</taxon>
        <taxon>ecological metagenomes</taxon>
    </lineage>
</organism>
<accession>A0A644VQL0</accession>
<dbReference type="EMBL" id="VSSQ01000367">
    <property type="protein sequence ID" value="MPL92703.1"/>
    <property type="molecule type" value="Genomic_DNA"/>
</dbReference>
<dbReference type="InterPro" id="IPR019576">
    <property type="entry name" value="Pyridoxamine_oxidase_dimer_C"/>
</dbReference>
<dbReference type="GO" id="GO:0010181">
    <property type="term" value="F:FMN binding"/>
    <property type="evidence" value="ECO:0007669"/>
    <property type="project" value="InterPro"/>
</dbReference>
<dbReference type="PROSITE" id="PS01064">
    <property type="entry name" value="PYRIDOX_OXIDASE"/>
    <property type="match status" value="1"/>
</dbReference>
<reference evidence="7" key="1">
    <citation type="submission" date="2019-08" db="EMBL/GenBank/DDBJ databases">
        <authorList>
            <person name="Kucharzyk K."/>
            <person name="Murdoch R.W."/>
            <person name="Higgins S."/>
            <person name="Loffler F."/>
        </authorList>
    </citation>
    <scope>NUCLEOTIDE SEQUENCE</scope>
</reference>
<dbReference type="GO" id="GO:0004733">
    <property type="term" value="F:pyridoxamine phosphate oxidase activity"/>
    <property type="evidence" value="ECO:0007669"/>
    <property type="project" value="UniProtKB-EC"/>
</dbReference>
<dbReference type="GO" id="GO:0008615">
    <property type="term" value="P:pyridoxine biosynthetic process"/>
    <property type="evidence" value="ECO:0007669"/>
    <property type="project" value="InterPro"/>
</dbReference>
<dbReference type="HAMAP" id="MF_01629">
    <property type="entry name" value="PdxH"/>
    <property type="match status" value="1"/>
</dbReference>
<dbReference type="InterPro" id="IPR012349">
    <property type="entry name" value="Split_barrel_FMN-bd"/>
</dbReference>
<dbReference type="NCBIfam" id="TIGR00558">
    <property type="entry name" value="pdxH"/>
    <property type="match status" value="1"/>
</dbReference>
<dbReference type="NCBIfam" id="NF004231">
    <property type="entry name" value="PRK05679.1"/>
    <property type="match status" value="1"/>
</dbReference>
<sequence>MHRDIADIRINYSKQSLDEKDAEKNAFDMFERWWNEAMDSEISEVNAMTLATVNNGIPNARIVLLKAFDERGFVFFTNYNSQKGTELKENPNVCLVFFWKEMERQIRITGVAEKTTIQESIDYFDSRPDEHKLGAWASAQSLVVAGKGFLKETFDYYAERFKRGAIPKPPHWGGYRVKPTSIEFWQGRPNRLHDRLLYTLQDDGDWKIERLQP</sequence>
<evidence type="ECO:0000256" key="1">
    <source>
        <dbReference type="ARBA" id="ARBA00001917"/>
    </source>
</evidence>
<dbReference type="Pfam" id="PF01243">
    <property type="entry name" value="PNPOx_N"/>
    <property type="match status" value="1"/>
</dbReference>
<comment type="caution">
    <text evidence="7">The sequence shown here is derived from an EMBL/GenBank/DDBJ whole genome shotgun (WGS) entry which is preliminary data.</text>
</comment>
<evidence type="ECO:0000256" key="3">
    <source>
        <dbReference type="ARBA" id="ARBA00022643"/>
    </source>
</evidence>
<dbReference type="InterPro" id="IPR011576">
    <property type="entry name" value="Pyridox_Oxase_N"/>
</dbReference>
<dbReference type="InterPro" id="IPR000659">
    <property type="entry name" value="Pyridox_Oxase"/>
</dbReference>
<dbReference type="PIRSF" id="PIRSF000190">
    <property type="entry name" value="Pyd_amn-ph_oxd"/>
    <property type="match status" value="1"/>
</dbReference>
<keyword evidence="3" id="KW-0288">FMN</keyword>
<dbReference type="InterPro" id="IPR019740">
    <property type="entry name" value="Pyridox_Oxase_CS"/>
</dbReference>
<keyword evidence="2" id="KW-0285">Flavoprotein</keyword>
<name>A0A644VQL0_9ZZZZ</name>